<sequence length="358" mass="40907">MNEPNISSIQPFLKNPLRPNDVCKLFDEKERLAELHSLDILDTPADKYFDRYTHLMSEIFKVPMAAVSLIDEDRQWFKSSVGVEVRETPLEDSFCVHALARDMLEVPDTLEDDFFCHHTVVVGSPFIRFYMGTVLRGPTGQPLGTLCIMDTHSRYLSRLQRAWLVTFGHLAEKEENYLAVLHLRLNRLDEISRVNGRPTRDAMLHCLGKRLAAYDIKALAPDRLTLELTEESVLANVDKAIHTMREFRRHNITLALDDFGTGYSSLSHLKDLPMDTLKIDKSFIDDLTYDSRSANMIDGIIRIAHGLDLQVVAEGVEHEAQRNLLQEMGCDVVQGYLFSRPLLTKDALELLKRWPQAS</sequence>
<dbReference type="InterPro" id="IPR003018">
    <property type="entry name" value="GAF"/>
</dbReference>
<dbReference type="PROSITE" id="PS50883">
    <property type="entry name" value="EAL"/>
    <property type="match status" value="1"/>
</dbReference>
<feature type="domain" description="EAL" evidence="1">
    <location>
        <begin position="78"/>
        <end position="355"/>
    </location>
</feature>
<proteinExistence type="predicted"/>
<dbReference type="Pfam" id="PF00563">
    <property type="entry name" value="EAL"/>
    <property type="match status" value="1"/>
</dbReference>
<dbReference type="Gene3D" id="3.30.450.40">
    <property type="match status" value="1"/>
</dbReference>
<dbReference type="Gene3D" id="3.20.20.450">
    <property type="entry name" value="EAL domain"/>
    <property type="match status" value="1"/>
</dbReference>
<dbReference type="EMBL" id="JBHRSQ010000007">
    <property type="protein sequence ID" value="MFC2991289.1"/>
    <property type="molecule type" value="Genomic_DNA"/>
</dbReference>
<accession>A0ABV7B2J3</accession>
<dbReference type="SUPFAM" id="SSF55781">
    <property type="entry name" value="GAF domain-like"/>
    <property type="match status" value="1"/>
</dbReference>
<name>A0ABV7B2J3_9GAMM</name>
<dbReference type="SUPFAM" id="SSF141868">
    <property type="entry name" value="EAL domain-like"/>
    <property type="match status" value="1"/>
</dbReference>
<dbReference type="Proteomes" id="UP001595386">
    <property type="component" value="Unassembled WGS sequence"/>
</dbReference>
<dbReference type="InterPro" id="IPR029016">
    <property type="entry name" value="GAF-like_dom_sf"/>
</dbReference>
<reference evidence="3" key="1">
    <citation type="journal article" date="2019" name="Int. J. Syst. Evol. Microbiol.">
        <title>The Global Catalogue of Microorganisms (GCM) 10K type strain sequencing project: providing services to taxonomists for standard genome sequencing and annotation.</title>
        <authorList>
            <consortium name="The Broad Institute Genomics Platform"/>
            <consortium name="The Broad Institute Genome Sequencing Center for Infectious Disease"/>
            <person name="Wu L."/>
            <person name="Ma J."/>
        </authorList>
    </citation>
    <scope>NUCLEOTIDE SEQUENCE [LARGE SCALE GENOMIC DNA]</scope>
    <source>
        <strain evidence="3">KCTC 52660</strain>
    </source>
</reference>
<evidence type="ECO:0000313" key="2">
    <source>
        <dbReference type="EMBL" id="MFC2991289.1"/>
    </source>
</evidence>
<dbReference type="PANTHER" id="PTHR33121:SF71">
    <property type="entry name" value="OXYGEN SENSOR PROTEIN DOSP"/>
    <property type="match status" value="1"/>
</dbReference>
<dbReference type="InterPro" id="IPR001633">
    <property type="entry name" value="EAL_dom"/>
</dbReference>
<comment type="caution">
    <text evidence="2">The sequence shown here is derived from an EMBL/GenBank/DDBJ whole genome shotgun (WGS) entry which is preliminary data.</text>
</comment>
<protein>
    <submittedName>
        <fullName evidence="2">EAL domain-containing protein</fullName>
    </submittedName>
</protein>
<organism evidence="2 3">
    <name type="scientific">Halomonas tibetensis</name>
    <dbReference type="NCBI Taxonomy" id="2259590"/>
    <lineage>
        <taxon>Bacteria</taxon>
        <taxon>Pseudomonadati</taxon>
        <taxon>Pseudomonadota</taxon>
        <taxon>Gammaproteobacteria</taxon>
        <taxon>Oceanospirillales</taxon>
        <taxon>Halomonadaceae</taxon>
        <taxon>Halomonas</taxon>
    </lineage>
</organism>
<keyword evidence="3" id="KW-1185">Reference proteome</keyword>
<dbReference type="Pfam" id="PF01590">
    <property type="entry name" value="GAF"/>
    <property type="match status" value="1"/>
</dbReference>
<gene>
    <name evidence="2" type="ORF">ACFODV_04530</name>
</gene>
<evidence type="ECO:0000313" key="3">
    <source>
        <dbReference type="Proteomes" id="UP001595386"/>
    </source>
</evidence>
<dbReference type="CDD" id="cd01948">
    <property type="entry name" value="EAL"/>
    <property type="match status" value="1"/>
</dbReference>
<dbReference type="InterPro" id="IPR050706">
    <property type="entry name" value="Cyclic-di-GMP_PDE-like"/>
</dbReference>
<evidence type="ECO:0000259" key="1">
    <source>
        <dbReference type="PROSITE" id="PS50883"/>
    </source>
</evidence>
<dbReference type="SMART" id="SM00052">
    <property type="entry name" value="EAL"/>
    <property type="match status" value="1"/>
</dbReference>
<dbReference type="PANTHER" id="PTHR33121">
    <property type="entry name" value="CYCLIC DI-GMP PHOSPHODIESTERASE PDEF"/>
    <property type="match status" value="1"/>
</dbReference>
<dbReference type="InterPro" id="IPR035919">
    <property type="entry name" value="EAL_sf"/>
</dbReference>
<dbReference type="RefSeq" id="WP_379755274.1">
    <property type="nucleotide sequence ID" value="NZ_JBHRSQ010000007.1"/>
</dbReference>